<keyword evidence="7 11" id="KW-0175">Coiled coil</keyword>
<dbReference type="RefSeq" id="WP_213171203.1">
    <property type="nucleotide sequence ID" value="NZ_CP070496.1"/>
</dbReference>
<keyword evidence="15" id="KW-1185">Reference proteome</keyword>
<dbReference type="KEGG" id="nav:JQS30_15815"/>
<sequence length="896" mass="97069">MDVNRLTTKSREVISQAAREAQSSGHATVEPWHLLHALLTVDGSTAPGLLQVVGVTPGSLATQAEQNLDQLPAASGSSVAEPSMARESLAAINAADGVASDNGDEYVSTEHLLAGLAQIGDVGEAMQQLGATVEKLVAAFPTIRGGDRKVTSADPEGSYKALEKYSIDLTKAARNDKVDPVIGRDTEIRRVIQVLSRRTKNNPVLIGEPGVGKTAIVEGLAQRIVAGDVPDSLRDRSVVSLDLASMLAGAQYRGQFEERLKSVLEEIKSADGQIITFLDELHTMVGAGKTEGSMDAGNMLKPMLARGELHMVGATTLDEYRQNIEKDPALERRFQPVLVGEPSVEDTVAILRGLKERYEVHHGVRITDSALVAAAQLSDRYITDRFLPDKAIDLIDEAASRLRIEIDSRPEEIDAVERTVRRLEIEEMALAKETDPGSRERLATLRRELADSRERLSALSQQWSQEKDRIGSVSQLKEQLEDVRAAAERAEREYNLEEVAQLRYGKIPELESQLQQAEAALSKEQSASPMLKEEIEPDEIAEVISAWTGIPAGRLIESETAKLLRMDEVLSQRVIGQDPAVHAVSDAVRRARAGINDPNRPTGSFLFCGPTGVGKTELAKALAEFLFDDAHAMVRIDMGEYTERHSVARLIGAPPGYVGYESGGQLTEAVRRRPYSVVLFDEVEKAHSGVFDTLLQVLDDGRLTDGQGRTVDFRNTILIMTSNLGSTSIADSTLDAEQRQSAVMSAVQGHFKPEFLNRLDDIVVFSSLSEENLKGIVDVQLDVLGTRLANRRLVLDVDDDARTWLAERGFDPVYGARPLRRLVQNSIGDQLARQLLAGDITDGDTVSVGVAERGDTLAVSKGRPQATDTGNGNGTGVDSAGATGPNARSADIDNAS</sequence>
<dbReference type="InterPro" id="IPR003593">
    <property type="entry name" value="AAA+_ATPase"/>
</dbReference>
<keyword evidence="6 11" id="KW-0346">Stress response</keyword>
<dbReference type="GO" id="GO:0005524">
    <property type="term" value="F:ATP binding"/>
    <property type="evidence" value="ECO:0007669"/>
    <property type="project" value="UniProtKB-UniRule"/>
</dbReference>
<dbReference type="PANTHER" id="PTHR11638">
    <property type="entry name" value="ATP-DEPENDENT CLP PROTEASE"/>
    <property type="match status" value="1"/>
</dbReference>
<dbReference type="Gene3D" id="1.10.1780.10">
    <property type="entry name" value="Clp, N-terminal domain"/>
    <property type="match status" value="1"/>
</dbReference>
<evidence type="ECO:0000259" key="13">
    <source>
        <dbReference type="PROSITE" id="PS51903"/>
    </source>
</evidence>
<dbReference type="Pfam" id="PF17871">
    <property type="entry name" value="AAA_lid_9"/>
    <property type="match status" value="1"/>
</dbReference>
<dbReference type="SUPFAM" id="SSF81923">
    <property type="entry name" value="Double Clp-N motif"/>
    <property type="match status" value="1"/>
</dbReference>
<evidence type="ECO:0000256" key="7">
    <source>
        <dbReference type="ARBA" id="ARBA00023054"/>
    </source>
</evidence>
<dbReference type="InterPro" id="IPR050130">
    <property type="entry name" value="ClpA_ClpB"/>
</dbReference>
<feature type="domain" description="Clp R" evidence="13">
    <location>
        <begin position="3"/>
        <end position="146"/>
    </location>
</feature>
<evidence type="ECO:0000313" key="15">
    <source>
        <dbReference type="Proteomes" id="UP000662939"/>
    </source>
</evidence>
<dbReference type="FunFam" id="3.40.50.300:FF:000025">
    <property type="entry name" value="ATP-dependent Clp protease subunit"/>
    <property type="match status" value="1"/>
</dbReference>
<dbReference type="InterPro" id="IPR041546">
    <property type="entry name" value="ClpA/ClpB_AAA_lid"/>
</dbReference>
<evidence type="ECO:0000256" key="11">
    <source>
        <dbReference type="RuleBase" id="RU362034"/>
    </source>
</evidence>
<dbReference type="PROSITE" id="PS51903">
    <property type="entry name" value="CLP_R"/>
    <property type="match status" value="1"/>
</dbReference>
<comment type="subunit">
    <text evidence="9">Homohexamer. The oligomerization is ATP-dependent.</text>
</comment>
<dbReference type="GO" id="GO:0042026">
    <property type="term" value="P:protein refolding"/>
    <property type="evidence" value="ECO:0007669"/>
    <property type="project" value="UniProtKB-UniRule"/>
</dbReference>
<dbReference type="PRINTS" id="PR00300">
    <property type="entry name" value="CLPPROTEASEA"/>
</dbReference>
<evidence type="ECO:0000256" key="12">
    <source>
        <dbReference type="SAM" id="MobiDB-lite"/>
    </source>
</evidence>
<dbReference type="CDD" id="cd19499">
    <property type="entry name" value="RecA-like_ClpB_Hsp104-like"/>
    <property type="match status" value="1"/>
</dbReference>
<dbReference type="EMBL" id="CP070496">
    <property type="protein sequence ID" value="QSB05201.1"/>
    <property type="molecule type" value="Genomic_DNA"/>
</dbReference>
<organism evidence="14 15">
    <name type="scientific">Natronoglycomyces albus</name>
    <dbReference type="NCBI Taxonomy" id="2811108"/>
    <lineage>
        <taxon>Bacteria</taxon>
        <taxon>Bacillati</taxon>
        <taxon>Actinomycetota</taxon>
        <taxon>Actinomycetes</taxon>
        <taxon>Glycomycetales</taxon>
        <taxon>Glycomycetaceae</taxon>
        <taxon>Natronoglycomyces</taxon>
    </lineage>
</organism>
<keyword evidence="11" id="KW-0963">Cytoplasm</keyword>
<evidence type="ECO:0000256" key="1">
    <source>
        <dbReference type="ARBA" id="ARBA00004496"/>
    </source>
</evidence>
<protein>
    <recommendedName>
        <fullName evidence="11">Chaperone protein ClpB</fullName>
    </recommendedName>
</protein>
<dbReference type="Proteomes" id="UP000662939">
    <property type="component" value="Chromosome"/>
</dbReference>
<proteinExistence type="inferred from homology"/>
<dbReference type="SMART" id="SM00382">
    <property type="entry name" value="AAA"/>
    <property type="match status" value="2"/>
</dbReference>
<dbReference type="InterPro" id="IPR036628">
    <property type="entry name" value="Clp_N_dom_sf"/>
</dbReference>
<reference evidence="14" key="1">
    <citation type="submission" date="2021-02" db="EMBL/GenBank/DDBJ databases">
        <title>Natronoglycomyces albus gen. nov., sp. nov, a haloalkaliphilic actinobacterium from a soda solonchak soil.</title>
        <authorList>
            <person name="Sorokin D.Y."/>
            <person name="Khijniak T.V."/>
            <person name="Zakharycheva A.P."/>
            <person name="Boueva O.V."/>
            <person name="Ariskina E.V."/>
            <person name="Hahnke R.L."/>
            <person name="Bunk B."/>
            <person name="Sproer C."/>
            <person name="Schumann P."/>
            <person name="Evtushenko L.I."/>
            <person name="Kublanov I.V."/>
        </authorList>
    </citation>
    <scope>NUCLEOTIDE SEQUENCE</scope>
    <source>
        <strain evidence="14">DSM 106290</strain>
    </source>
</reference>
<evidence type="ECO:0000256" key="3">
    <source>
        <dbReference type="ARBA" id="ARBA00022737"/>
    </source>
</evidence>
<dbReference type="CDD" id="cd00009">
    <property type="entry name" value="AAA"/>
    <property type="match status" value="1"/>
</dbReference>
<dbReference type="InterPro" id="IPR019489">
    <property type="entry name" value="Clp_ATPase_C"/>
</dbReference>
<dbReference type="GO" id="GO:0034605">
    <property type="term" value="P:cellular response to heat"/>
    <property type="evidence" value="ECO:0007669"/>
    <property type="project" value="TreeGrafter"/>
</dbReference>
<evidence type="ECO:0000256" key="10">
    <source>
        <dbReference type="PROSITE-ProRule" id="PRU01251"/>
    </source>
</evidence>
<evidence type="ECO:0000256" key="2">
    <source>
        <dbReference type="ARBA" id="ARBA00008675"/>
    </source>
</evidence>
<keyword evidence="5 11" id="KW-0067">ATP-binding</keyword>
<evidence type="ECO:0000256" key="5">
    <source>
        <dbReference type="ARBA" id="ARBA00022840"/>
    </source>
</evidence>
<dbReference type="NCBIfam" id="TIGR03346">
    <property type="entry name" value="chaperone_ClpB"/>
    <property type="match status" value="1"/>
</dbReference>
<comment type="subcellular location">
    <subcellularLocation>
        <location evidence="1 11">Cytoplasm</location>
    </subcellularLocation>
</comment>
<dbReference type="SUPFAM" id="SSF52540">
    <property type="entry name" value="P-loop containing nucleoside triphosphate hydrolases"/>
    <property type="match status" value="2"/>
</dbReference>
<feature type="region of interest" description="Disordered" evidence="12">
    <location>
        <begin position="856"/>
        <end position="896"/>
    </location>
</feature>
<dbReference type="PANTHER" id="PTHR11638:SF18">
    <property type="entry name" value="HEAT SHOCK PROTEIN 104"/>
    <property type="match status" value="1"/>
</dbReference>
<dbReference type="InterPro" id="IPR018368">
    <property type="entry name" value="ClpA/B_CS1"/>
</dbReference>
<dbReference type="PROSITE" id="PS00870">
    <property type="entry name" value="CLPAB_1"/>
    <property type="match status" value="1"/>
</dbReference>
<keyword evidence="8 11" id="KW-0143">Chaperone</keyword>
<keyword evidence="3 10" id="KW-0677">Repeat</keyword>
<dbReference type="Gene3D" id="1.10.8.60">
    <property type="match status" value="1"/>
</dbReference>
<dbReference type="InterPro" id="IPR003959">
    <property type="entry name" value="ATPase_AAA_core"/>
</dbReference>
<dbReference type="GO" id="GO:0005737">
    <property type="term" value="C:cytoplasm"/>
    <property type="evidence" value="ECO:0007669"/>
    <property type="project" value="UniProtKB-SubCell"/>
</dbReference>
<dbReference type="Pfam" id="PF07724">
    <property type="entry name" value="AAA_2"/>
    <property type="match status" value="1"/>
</dbReference>
<evidence type="ECO:0000256" key="6">
    <source>
        <dbReference type="ARBA" id="ARBA00023016"/>
    </source>
</evidence>
<dbReference type="InterPro" id="IPR027417">
    <property type="entry name" value="P-loop_NTPase"/>
</dbReference>
<dbReference type="Pfam" id="PF02861">
    <property type="entry name" value="Clp_N"/>
    <property type="match status" value="1"/>
</dbReference>
<gene>
    <name evidence="11 14" type="primary">clpB</name>
    <name evidence="14" type="ORF">JQS30_15815</name>
</gene>
<dbReference type="InterPro" id="IPR004176">
    <property type="entry name" value="Clp_R_N"/>
</dbReference>
<dbReference type="Gene3D" id="3.40.50.300">
    <property type="entry name" value="P-loop containing nucleotide triphosphate hydrolases"/>
    <property type="match status" value="3"/>
</dbReference>
<dbReference type="FunFam" id="3.40.50.300:FF:000010">
    <property type="entry name" value="Chaperone clpB 1, putative"/>
    <property type="match status" value="1"/>
</dbReference>
<dbReference type="InterPro" id="IPR017730">
    <property type="entry name" value="Chaperonin_ClpB"/>
</dbReference>
<dbReference type="Pfam" id="PF00004">
    <property type="entry name" value="AAA"/>
    <property type="match status" value="1"/>
</dbReference>
<name>A0A895XH80_9ACTN</name>
<accession>A0A895XH80</accession>
<dbReference type="Pfam" id="PF10431">
    <property type="entry name" value="ClpB_D2-small"/>
    <property type="match status" value="1"/>
</dbReference>
<keyword evidence="4 11" id="KW-0547">Nucleotide-binding</keyword>
<comment type="subunit">
    <text evidence="11">Homohexamer; The oligomerization is ATP-dependent.</text>
</comment>
<dbReference type="AlphaFoldDB" id="A0A895XH80"/>
<dbReference type="GO" id="GO:0016887">
    <property type="term" value="F:ATP hydrolysis activity"/>
    <property type="evidence" value="ECO:0007669"/>
    <property type="project" value="InterPro"/>
</dbReference>
<dbReference type="SMART" id="SM01086">
    <property type="entry name" value="ClpB_D2-small"/>
    <property type="match status" value="1"/>
</dbReference>
<evidence type="ECO:0000313" key="14">
    <source>
        <dbReference type="EMBL" id="QSB05201.1"/>
    </source>
</evidence>
<evidence type="ECO:0000256" key="9">
    <source>
        <dbReference type="ARBA" id="ARBA00026057"/>
    </source>
</evidence>
<feature type="coiled-coil region" evidence="11">
    <location>
        <begin position="413"/>
        <end position="527"/>
    </location>
</feature>
<dbReference type="FunFam" id="3.40.50.300:FF:000120">
    <property type="entry name" value="ATP-dependent chaperone ClpB"/>
    <property type="match status" value="1"/>
</dbReference>
<comment type="similarity">
    <text evidence="2 11">Belongs to the ClpA/ClpB family.</text>
</comment>
<comment type="function">
    <text evidence="11">Part of a stress-induced multi-chaperone system, it is involved in the recovery of the cell from heat-induced damage, in cooperation with DnaK, DnaJ and GrpE.</text>
</comment>
<dbReference type="InterPro" id="IPR001270">
    <property type="entry name" value="ClpA/B"/>
</dbReference>
<evidence type="ECO:0000256" key="4">
    <source>
        <dbReference type="ARBA" id="ARBA00022741"/>
    </source>
</evidence>
<evidence type="ECO:0000256" key="8">
    <source>
        <dbReference type="ARBA" id="ARBA00023186"/>
    </source>
</evidence>